<evidence type="ECO:0000313" key="2">
    <source>
        <dbReference type="Proteomes" id="UP000003835"/>
    </source>
</evidence>
<accession>B4VMF2</accession>
<proteinExistence type="predicted"/>
<dbReference type="RefSeq" id="WP_006099683.1">
    <property type="nucleotide sequence ID" value="NZ_DS989845.1"/>
</dbReference>
<dbReference type="Proteomes" id="UP000003835">
    <property type="component" value="Unassembled WGS sequence"/>
</dbReference>
<dbReference type="EMBL" id="DS989845">
    <property type="protein sequence ID" value="EDX76725.1"/>
    <property type="molecule type" value="Genomic_DNA"/>
</dbReference>
<sequence length="72" mass="7788">MAEGVSPNRKGRGLCLQLPGKLQKSNRLLSLFCQTPKNGGQTLILSLGVVGCNDGNSSEFRKVTEEGYIHKL</sequence>
<dbReference type="STRING" id="118168.MC7420_1728"/>
<reference evidence="1 2" key="1">
    <citation type="submission" date="2008-07" db="EMBL/GenBank/DDBJ databases">
        <authorList>
            <person name="Tandeau de Marsac N."/>
            <person name="Ferriera S."/>
            <person name="Johnson J."/>
            <person name="Kravitz S."/>
            <person name="Beeson K."/>
            <person name="Sutton G."/>
            <person name="Rogers Y.-H."/>
            <person name="Friedman R."/>
            <person name="Frazier M."/>
            <person name="Venter J.C."/>
        </authorList>
    </citation>
    <scope>NUCLEOTIDE SEQUENCE [LARGE SCALE GENOMIC DNA]</scope>
    <source>
        <strain evidence="1 2">PCC 7420</strain>
    </source>
</reference>
<dbReference type="HOGENOM" id="CLU_2715412_0_0_3"/>
<dbReference type="OrthoDB" id="9933597at2"/>
<dbReference type="AlphaFoldDB" id="B4VMF2"/>
<name>B4VMF2_9CYAN</name>
<gene>
    <name evidence="1" type="ORF">MC7420_1728</name>
</gene>
<evidence type="ECO:0000313" key="1">
    <source>
        <dbReference type="EMBL" id="EDX76725.1"/>
    </source>
</evidence>
<protein>
    <submittedName>
        <fullName evidence="1">Uncharacterized protein</fullName>
    </submittedName>
</protein>
<organism evidence="1 2">
    <name type="scientific">Coleofasciculus chthonoplastes PCC 7420</name>
    <dbReference type="NCBI Taxonomy" id="118168"/>
    <lineage>
        <taxon>Bacteria</taxon>
        <taxon>Bacillati</taxon>
        <taxon>Cyanobacteriota</taxon>
        <taxon>Cyanophyceae</taxon>
        <taxon>Coleofasciculales</taxon>
        <taxon>Coleofasciculaceae</taxon>
        <taxon>Coleofasciculus</taxon>
    </lineage>
</organism>
<keyword evidence="2" id="KW-1185">Reference proteome</keyword>